<evidence type="ECO:0000259" key="4">
    <source>
        <dbReference type="PROSITE" id="PS50949"/>
    </source>
</evidence>
<dbReference type="PANTHER" id="PTHR44846:SF1">
    <property type="entry name" value="MANNOSYL-D-GLYCERATE TRANSPORT_METABOLISM SYSTEM REPRESSOR MNGR-RELATED"/>
    <property type="match status" value="1"/>
</dbReference>
<dbReference type="InterPro" id="IPR011663">
    <property type="entry name" value="UTRA"/>
</dbReference>
<feature type="domain" description="HTH gntR-type" evidence="4">
    <location>
        <begin position="8"/>
        <end position="75"/>
    </location>
</feature>
<dbReference type="InterPro" id="IPR036388">
    <property type="entry name" value="WH-like_DNA-bd_sf"/>
</dbReference>
<gene>
    <name evidence="5" type="ORF">GCM10008906_12000</name>
</gene>
<evidence type="ECO:0000256" key="1">
    <source>
        <dbReference type="ARBA" id="ARBA00023015"/>
    </source>
</evidence>
<reference evidence="6" key="1">
    <citation type="journal article" date="2019" name="Int. J. Syst. Evol. Microbiol.">
        <title>The Global Catalogue of Microorganisms (GCM) 10K type strain sequencing project: providing services to taxonomists for standard genome sequencing and annotation.</title>
        <authorList>
            <consortium name="The Broad Institute Genomics Platform"/>
            <consortium name="The Broad Institute Genome Sequencing Center for Infectious Disease"/>
            <person name="Wu L."/>
            <person name="Ma J."/>
        </authorList>
    </citation>
    <scope>NUCLEOTIDE SEQUENCE [LARGE SCALE GENOMIC DNA]</scope>
    <source>
        <strain evidence="6">JCM 1407</strain>
    </source>
</reference>
<dbReference type="Proteomes" id="UP001501510">
    <property type="component" value="Unassembled WGS sequence"/>
</dbReference>
<dbReference type="InterPro" id="IPR028978">
    <property type="entry name" value="Chorismate_lyase_/UTRA_dom_sf"/>
</dbReference>
<dbReference type="EMBL" id="BAAACG010000006">
    <property type="protein sequence ID" value="GAA0736676.1"/>
    <property type="molecule type" value="Genomic_DNA"/>
</dbReference>
<dbReference type="InterPro" id="IPR000524">
    <property type="entry name" value="Tscrpt_reg_HTH_GntR"/>
</dbReference>
<evidence type="ECO:0000313" key="6">
    <source>
        <dbReference type="Proteomes" id="UP001501510"/>
    </source>
</evidence>
<dbReference type="Pfam" id="PF00392">
    <property type="entry name" value="GntR"/>
    <property type="match status" value="1"/>
</dbReference>
<dbReference type="Pfam" id="PF07702">
    <property type="entry name" value="UTRA"/>
    <property type="match status" value="1"/>
</dbReference>
<dbReference type="SUPFAM" id="SSF64288">
    <property type="entry name" value="Chorismate lyase-like"/>
    <property type="match status" value="1"/>
</dbReference>
<dbReference type="PRINTS" id="PR00035">
    <property type="entry name" value="HTHGNTR"/>
</dbReference>
<dbReference type="PROSITE" id="PS50949">
    <property type="entry name" value="HTH_GNTR"/>
    <property type="match status" value="1"/>
</dbReference>
<accession>A0ABP3UK22</accession>
<keyword evidence="6" id="KW-1185">Reference proteome</keyword>
<keyword evidence="2" id="KW-0238">DNA-binding</keyword>
<dbReference type="CDD" id="cd07377">
    <property type="entry name" value="WHTH_GntR"/>
    <property type="match status" value="1"/>
</dbReference>
<organism evidence="5 6">
    <name type="scientific">Clostridium oceanicum</name>
    <dbReference type="NCBI Taxonomy" id="1543"/>
    <lineage>
        <taxon>Bacteria</taxon>
        <taxon>Bacillati</taxon>
        <taxon>Bacillota</taxon>
        <taxon>Clostridia</taxon>
        <taxon>Eubacteriales</taxon>
        <taxon>Clostridiaceae</taxon>
        <taxon>Clostridium</taxon>
    </lineage>
</organism>
<keyword evidence="3" id="KW-0804">Transcription</keyword>
<dbReference type="Gene3D" id="3.40.1410.10">
    <property type="entry name" value="Chorismate lyase-like"/>
    <property type="match status" value="1"/>
</dbReference>
<protein>
    <submittedName>
        <fullName evidence="5">GntR family transcriptional regulator</fullName>
    </submittedName>
</protein>
<name>A0ABP3UK22_9CLOT</name>
<evidence type="ECO:0000256" key="3">
    <source>
        <dbReference type="ARBA" id="ARBA00023163"/>
    </source>
</evidence>
<sequence>MLDKKSNTPLYQQLKDKIQMKIDKDLKPGDSLPTEAEIQKQYGVSRMTVRRAIHELVIEGIIQRKQGSGTFVQEPKMVHNVERITSFTEEMREKGMILKTVSTEINEILSPSKKLVSKLNLSPYEKVIQIKRLRYVNNQPFIIMINYLREKFVKGIKEKGINKESLYDILESDYGLILERADETLEARESTEFEAEHLEIDIWSPVLYLERLSYIKDAVPIEFTNVTIRGDKYKYNVSLYGRDKIK</sequence>
<dbReference type="InterPro" id="IPR036390">
    <property type="entry name" value="WH_DNA-bd_sf"/>
</dbReference>
<keyword evidence="1" id="KW-0805">Transcription regulation</keyword>
<evidence type="ECO:0000256" key="2">
    <source>
        <dbReference type="ARBA" id="ARBA00023125"/>
    </source>
</evidence>
<dbReference type="PANTHER" id="PTHR44846">
    <property type="entry name" value="MANNOSYL-D-GLYCERATE TRANSPORT/METABOLISM SYSTEM REPRESSOR MNGR-RELATED"/>
    <property type="match status" value="1"/>
</dbReference>
<comment type="caution">
    <text evidence="5">The sequence shown here is derived from an EMBL/GenBank/DDBJ whole genome shotgun (WGS) entry which is preliminary data.</text>
</comment>
<dbReference type="SUPFAM" id="SSF46785">
    <property type="entry name" value="Winged helix' DNA-binding domain"/>
    <property type="match status" value="1"/>
</dbReference>
<evidence type="ECO:0000313" key="5">
    <source>
        <dbReference type="EMBL" id="GAA0736676.1"/>
    </source>
</evidence>
<dbReference type="RefSeq" id="WP_343759846.1">
    <property type="nucleotide sequence ID" value="NZ_BAAACG010000006.1"/>
</dbReference>
<proteinExistence type="predicted"/>
<dbReference type="Gene3D" id="1.10.10.10">
    <property type="entry name" value="Winged helix-like DNA-binding domain superfamily/Winged helix DNA-binding domain"/>
    <property type="match status" value="1"/>
</dbReference>
<dbReference type="SMART" id="SM00866">
    <property type="entry name" value="UTRA"/>
    <property type="match status" value="1"/>
</dbReference>
<dbReference type="SMART" id="SM00345">
    <property type="entry name" value="HTH_GNTR"/>
    <property type="match status" value="1"/>
</dbReference>
<dbReference type="InterPro" id="IPR050679">
    <property type="entry name" value="Bact_HTH_transcr_reg"/>
</dbReference>